<keyword evidence="3" id="KW-1185">Reference proteome</keyword>
<proteinExistence type="predicted"/>
<feature type="transmembrane region" description="Helical" evidence="1">
    <location>
        <begin position="257"/>
        <end position="278"/>
    </location>
</feature>
<sequence>MTAAQPGASHPPVSTLELFLDLVFVFTVTQITSLVVHPHGAVDYLRASLVLLIVWWMYSGYIWLTNNVGTDRTAYRLLMFGGMGGFLLMALSIPHAFGGAGMVFALGYLAVTLIHAGLFKHAPNSSAQAIRGIFGYNLAAALLLLLAALLPGLALAWWGLAVGVLLLGSAVRRGHGFQLRPAHFAERHGLILIIALGESVVAIGVGAGNSAITWRLALGALLGLALSAALWWSYFSGDDERAARALERAPAETRPHLALRGFGFGHVLMIAGIIGLAAGVKLVVGHLGGAPSALTAWSLAGGVSLYLLGDVLFRQVVGIGRAPTRLVFAMLALLSAPIGLLGGGLLQLAVLVALLVGLLWLEERRDDAQPA</sequence>
<feature type="transmembrane region" description="Helical" evidence="1">
    <location>
        <begin position="214"/>
        <end position="236"/>
    </location>
</feature>
<protein>
    <submittedName>
        <fullName evidence="2">Low temperature requirement protein A</fullName>
    </submittedName>
</protein>
<dbReference type="RefSeq" id="WP_260559208.1">
    <property type="nucleotide sequence ID" value="NZ_BAABEC010000157.1"/>
</dbReference>
<dbReference type="PANTHER" id="PTHR36840:SF1">
    <property type="entry name" value="BLL5714 PROTEIN"/>
    <property type="match status" value="1"/>
</dbReference>
<dbReference type="EMBL" id="CP104213">
    <property type="protein sequence ID" value="UWX62915.1"/>
    <property type="molecule type" value="Genomic_DNA"/>
</dbReference>
<feature type="transmembrane region" description="Helical" evidence="1">
    <location>
        <begin position="328"/>
        <end position="361"/>
    </location>
</feature>
<keyword evidence="1" id="KW-0472">Membrane</keyword>
<dbReference type="InterPro" id="IPR010640">
    <property type="entry name" value="Low_temperature_requirement_A"/>
</dbReference>
<feature type="transmembrane region" description="Helical" evidence="1">
    <location>
        <begin position="44"/>
        <end position="63"/>
    </location>
</feature>
<dbReference type="PANTHER" id="PTHR36840">
    <property type="entry name" value="BLL5714 PROTEIN"/>
    <property type="match status" value="1"/>
</dbReference>
<reference evidence="2" key="1">
    <citation type="submission" date="2022-09" db="EMBL/GenBank/DDBJ databases">
        <title>genome sequence of Deinococcus rubellus.</title>
        <authorList>
            <person name="Srinivasan S."/>
        </authorList>
    </citation>
    <scope>NUCLEOTIDE SEQUENCE</scope>
    <source>
        <strain evidence="2">Ant6</strain>
    </source>
</reference>
<feature type="transmembrane region" description="Helical" evidence="1">
    <location>
        <begin position="100"/>
        <end position="118"/>
    </location>
</feature>
<feature type="transmembrane region" description="Helical" evidence="1">
    <location>
        <begin position="290"/>
        <end position="308"/>
    </location>
</feature>
<name>A0ABY5YCX6_9DEIO</name>
<keyword evidence="1" id="KW-0812">Transmembrane</keyword>
<feature type="transmembrane region" description="Helical" evidence="1">
    <location>
        <begin position="189"/>
        <end position="208"/>
    </location>
</feature>
<gene>
    <name evidence="2" type="ORF">N0D28_09055</name>
</gene>
<evidence type="ECO:0000313" key="2">
    <source>
        <dbReference type="EMBL" id="UWX62915.1"/>
    </source>
</evidence>
<keyword evidence="1" id="KW-1133">Transmembrane helix</keyword>
<evidence type="ECO:0000313" key="3">
    <source>
        <dbReference type="Proteomes" id="UP001060261"/>
    </source>
</evidence>
<dbReference type="Pfam" id="PF06772">
    <property type="entry name" value="LtrA"/>
    <property type="match status" value="1"/>
</dbReference>
<dbReference type="Proteomes" id="UP001060261">
    <property type="component" value="Chromosome"/>
</dbReference>
<feature type="transmembrane region" description="Helical" evidence="1">
    <location>
        <begin position="75"/>
        <end position="93"/>
    </location>
</feature>
<feature type="transmembrane region" description="Helical" evidence="1">
    <location>
        <begin position="138"/>
        <end position="168"/>
    </location>
</feature>
<feature type="transmembrane region" description="Helical" evidence="1">
    <location>
        <begin position="18"/>
        <end position="37"/>
    </location>
</feature>
<accession>A0ABY5YCX6</accession>
<organism evidence="2 3">
    <name type="scientific">Deinococcus rubellus</name>
    <dbReference type="NCBI Taxonomy" id="1889240"/>
    <lineage>
        <taxon>Bacteria</taxon>
        <taxon>Thermotogati</taxon>
        <taxon>Deinococcota</taxon>
        <taxon>Deinococci</taxon>
        <taxon>Deinococcales</taxon>
        <taxon>Deinococcaceae</taxon>
        <taxon>Deinococcus</taxon>
    </lineage>
</organism>
<evidence type="ECO:0000256" key="1">
    <source>
        <dbReference type="SAM" id="Phobius"/>
    </source>
</evidence>